<feature type="transmembrane region" description="Helical" evidence="1">
    <location>
        <begin position="78"/>
        <end position="95"/>
    </location>
</feature>
<keyword evidence="1" id="KW-1133">Transmembrane helix</keyword>
<feature type="transmembrane region" description="Helical" evidence="1">
    <location>
        <begin position="36"/>
        <end position="58"/>
    </location>
</feature>
<dbReference type="Proteomes" id="UP000624325">
    <property type="component" value="Unassembled WGS sequence"/>
</dbReference>
<evidence type="ECO:0000313" key="3">
    <source>
        <dbReference type="Proteomes" id="UP000624325"/>
    </source>
</evidence>
<proteinExistence type="predicted"/>
<feature type="transmembrane region" description="Helical" evidence="1">
    <location>
        <begin position="219"/>
        <end position="241"/>
    </location>
</feature>
<feature type="transmembrane region" description="Helical" evidence="1">
    <location>
        <begin position="404"/>
        <end position="421"/>
    </location>
</feature>
<name>A0ABQ4CCN4_9ACTN</name>
<keyword evidence="3" id="KW-1185">Reference proteome</keyword>
<dbReference type="Pfam" id="PF19814">
    <property type="entry name" value="DUF6297"/>
    <property type="match status" value="1"/>
</dbReference>
<feature type="transmembrane region" description="Helical" evidence="1">
    <location>
        <begin position="129"/>
        <end position="150"/>
    </location>
</feature>
<protein>
    <recommendedName>
        <fullName evidence="4">ABC transporter permease</fullName>
    </recommendedName>
</protein>
<evidence type="ECO:0000256" key="1">
    <source>
        <dbReference type="SAM" id="Phobius"/>
    </source>
</evidence>
<dbReference type="RefSeq" id="WP_203707053.1">
    <property type="nucleotide sequence ID" value="NZ_BONC01000062.1"/>
</dbReference>
<sequence>MTATTLVPPPGAAPPPSGELKARLRRARRQHRDRSIGDLLTDLYMIAFLIAIYGWAGVDSVSGFLHRQVAAAPSDPGARYWIGAGAGVALAGFVWQGLTAVGPLQVGPAVQSWLASTPLSRRSLLAPRFVGLVLAGALGAALLGTAAAAIGRSGGYVWAGVAGLGWGTAFAAGAAAAQSWPGRRLRWPAVALAGVGGLVVLAVVLTHGLWGWAPGRPPVAVLPVVALAGLVPAVVLLVVAVRALPGIDRASLSTGARFASAASSAVLLLDPSMLAAVVENQRWRAVGRVRSGRFRGGPRWWVLLQADVRRVGRNRAALGWWAVLVLAVYAVQVALPSVAGGVQVVAAFLAADRFAGGLRGISRSAGLRRAVGGSDGALKLTHMLVPTLVAALFWLATIPTVGAGPLWLPFVLVAGVAASLYRSATRGAMAYGGAVAETPMGVIPVDMIRQVIRGPDLLAVMVAIHILVR</sequence>
<feature type="transmembrane region" description="Helical" evidence="1">
    <location>
        <begin position="189"/>
        <end position="213"/>
    </location>
</feature>
<feature type="transmembrane region" description="Helical" evidence="1">
    <location>
        <begin position="156"/>
        <end position="177"/>
    </location>
</feature>
<accession>A0ABQ4CCN4</accession>
<organism evidence="2 3">
    <name type="scientific">Asanoa iriomotensis</name>
    <dbReference type="NCBI Taxonomy" id="234613"/>
    <lineage>
        <taxon>Bacteria</taxon>
        <taxon>Bacillati</taxon>
        <taxon>Actinomycetota</taxon>
        <taxon>Actinomycetes</taxon>
        <taxon>Micromonosporales</taxon>
        <taxon>Micromonosporaceae</taxon>
        <taxon>Asanoa</taxon>
    </lineage>
</organism>
<evidence type="ECO:0000313" key="2">
    <source>
        <dbReference type="EMBL" id="GIF60236.1"/>
    </source>
</evidence>
<dbReference type="InterPro" id="IPR046264">
    <property type="entry name" value="DUF6297"/>
</dbReference>
<gene>
    <name evidence="2" type="ORF">Air01nite_63310</name>
</gene>
<feature type="transmembrane region" description="Helical" evidence="1">
    <location>
        <begin position="318"/>
        <end position="335"/>
    </location>
</feature>
<dbReference type="EMBL" id="BONC01000062">
    <property type="protein sequence ID" value="GIF60236.1"/>
    <property type="molecule type" value="Genomic_DNA"/>
</dbReference>
<keyword evidence="1" id="KW-0812">Transmembrane</keyword>
<keyword evidence="1" id="KW-0472">Membrane</keyword>
<comment type="caution">
    <text evidence="2">The sequence shown here is derived from an EMBL/GenBank/DDBJ whole genome shotgun (WGS) entry which is preliminary data.</text>
</comment>
<evidence type="ECO:0008006" key="4">
    <source>
        <dbReference type="Google" id="ProtNLM"/>
    </source>
</evidence>
<reference evidence="2 3" key="1">
    <citation type="submission" date="2021-01" db="EMBL/GenBank/DDBJ databases">
        <title>Whole genome shotgun sequence of Asanoa iriomotensis NBRC 100142.</title>
        <authorList>
            <person name="Komaki H."/>
            <person name="Tamura T."/>
        </authorList>
    </citation>
    <scope>NUCLEOTIDE SEQUENCE [LARGE SCALE GENOMIC DNA]</scope>
    <source>
        <strain evidence="2 3">NBRC 100142</strain>
    </source>
</reference>